<evidence type="ECO:0000313" key="2">
    <source>
        <dbReference type="Proteomes" id="UP000735302"/>
    </source>
</evidence>
<evidence type="ECO:0000313" key="1">
    <source>
        <dbReference type="EMBL" id="GFO02195.1"/>
    </source>
</evidence>
<organism evidence="1 2">
    <name type="scientific">Plakobranchus ocellatus</name>
    <dbReference type="NCBI Taxonomy" id="259542"/>
    <lineage>
        <taxon>Eukaryota</taxon>
        <taxon>Metazoa</taxon>
        <taxon>Spiralia</taxon>
        <taxon>Lophotrochozoa</taxon>
        <taxon>Mollusca</taxon>
        <taxon>Gastropoda</taxon>
        <taxon>Heterobranchia</taxon>
        <taxon>Euthyneura</taxon>
        <taxon>Panpulmonata</taxon>
        <taxon>Sacoglossa</taxon>
        <taxon>Placobranchoidea</taxon>
        <taxon>Plakobranchidae</taxon>
        <taxon>Plakobranchus</taxon>
    </lineage>
</organism>
<dbReference type="EMBL" id="BLXT01003576">
    <property type="protein sequence ID" value="GFO02195.1"/>
    <property type="molecule type" value="Genomic_DNA"/>
</dbReference>
<comment type="caution">
    <text evidence="1">The sequence shown here is derived from an EMBL/GenBank/DDBJ whole genome shotgun (WGS) entry which is preliminary data.</text>
</comment>
<dbReference type="AlphaFoldDB" id="A0AAV4A467"/>
<sequence>MIDWDTFRLAQLCHQQTRRQTDVSTACLFYTLKQSILPLYRKCVSEPSKVCFATENKERRYTCRVSYRLVGGNISCIRIEELSTLANKLELPFKKSTDTSF</sequence>
<accession>A0AAV4A467</accession>
<reference evidence="1 2" key="1">
    <citation type="journal article" date="2021" name="Elife">
        <title>Chloroplast acquisition without the gene transfer in kleptoplastic sea slugs, Plakobranchus ocellatus.</title>
        <authorList>
            <person name="Maeda T."/>
            <person name="Takahashi S."/>
            <person name="Yoshida T."/>
            <person name="Shimamura S."/>
            <person name="Takaki Y."/>
            <person name="Nagai Y."/>
            <person name="Toyoda A."/>
            <person name="Suzuki Y."/>
            <person name="Arimoto A."/>
            <person name="Ishii H."/>
            <person name="Satoh N."/>
            <person name="Nishiyama T."/>
            <person name="Hasebe M."/>
            <person name="Maruyama T."/>
            <person name="Minagawa J."/>
            <person name="Obokata J."/>
            <person name="Shigenobu S."/>
        </authorList>
    </citation>
    <scope>NUCLEOTIDE SEQUENCE [LARGE SCALE GENOMIC DNA]</scope>
</reference>
<name>A0AAV4A467_9GAST</name>
<proteinExistence type="predicted"/>
<gene>
    <name evidence="1" type="ORF">PoB_002870000</name>
</gene>
<dbReference type="Proteomes" id="UP000735302">
    <property type="component" value="Unassembled WGS sequence"/>
</dbReference>
<keyword evidence="2" id="KW-1185">Reference proteome</keyword>
<protein>
    <submittedName>
        <fullName evidence="1">Uncharacterized protein</fullName>
    </submittedName>
</protein>